<dbReference type="AlphaFoldDB" id="A0A443IZ19"/>
<dbReference type="Proteomes" id="UP000273811">
    <property type="component" value="Unassembled WGS sequence"/>
</dbReference>
<keyword evidence="3" id="KW-1185">Reference proteome</keyword>
<gene>
    <name evidence="2" type="ORF">D4N35_004900</name>
</gene>
<comment type="caution">
    <text evidence="2">The sequence shown here is derived from an EMBL/GenBank/DDBJ whole genome shotgun (WGS) entry which is preliminary data.</text>
</comment>
<keyword evidence="1" id="KW-1133">Transmembrane helix</keyword>
<evidence type="ECO:0000313" key="2">
    <source>
        <dbReference type="EMBL" id="RWR13535.1"/>
    </source>
</evidence>
<sequence length="209" mass="24499">MIDFILQYKWLFLILGEIIFWVSLLGFFIVRYAFGLEKLSKYFIFIWLFSDAWLLVLGIMDYRNTGTFDTFQVIIVIFLLYALTFGRNDMRKLDRWMKRNIRKWKGEPPIEEEKEEKLYGLAYAAKQGKEFALHALMYAVALVIFSFFSDFQSPVEVLGMNDFGDTLGNIIEKGWFADPIIGKITGIWMLVLLIDAVITLSYFIFPKKA</sequence>
<reference evidence="2" key="1">
    <citation type="submission" date="2018-12" db="EMBL/GenBank/DDBJ databases">
        <authorList>
            <person name="Sun L."/>
            <person name="Chen Z."/>
        </authorList>
    </citation>
    <scope>NUCLEOTIDE SEQUENCE [LARGE SCALE GENOMIC DNA]</scope>
    <source>
        <strain evidence="2">DSM 16012</strain>
    </source>
</reference>
<keyword evidence="1" id="KW-0812">Transmembrane</keyword>
<feature type="transmembrane region" description="Helical" evidence="1">
    <location>
        <begin position="66"/>
        <end position="85"/>
    </location>
</feature>
<feature type="transmembrane region" description="Helical" evidence="1">
    <location>
        <begin position="12"/>
        <end position="30"/>
    </location>
</feature>
<feature type="transmembrane region" description="Helical" evidence="1">
    <location>
        <begin position="42"/>
        <end position="60"/>
    </location>
</feature>
<evidence type="ECO:0000313" key="3">
    <source>
        <dbReference type="Proteomes" id="UP000273811"/>
    </source>
</evidence>
<keyword evidence="1" id="KW-0472">Membrane</keyword>
<organism evidence="2 3">
    <name type="scientific">Siminovitchia fortis</name>
    <dbReference type="NCBI Taxonomy" id="254758"/>
    <lineage>
        <taxon>Bacteria</taxon>
        <taxon>Bacillati</taxon>
        <taxon>Bacillota</taxon>
        <taxon>Bacilli</taxon>
        <taxon>Bacillales</taxon>
        <taxon>Bacillaceae</taxon>
        <taxon>Siminovitchia</taxon>
    </lineage>
</organism>
<feature type="transmembrane region" description="Helical" evidence="1">
    <location>
        <begin position="186"/>
        <end position="205"/>
    </location>
</feature>
<feature type="transmembrane region" description="Helical" evidence="1">
    <location>
        <begin position="131"/>
        <end position="148"/>
    </location>
</feature>
<dbReference type="EMBL" id="QYTU02000006">
    <property type="protein sequence ID" value="RWR13535.1"/>
    <property type="molecule type" value="Genomic_DNA"/>
</dbReference>
<accession>A0A443IZ19</accession>
<evidence type="ECO:0000256" key="1">
    <source>
        <dbReference type="SAM" id="Phobius"/>
    </source>
</evidence>
<protein>
    <submittedName>
        <fullName evidence="2">Uncharacterized protein</fullName>
    </submittedName>
</protein>
<proteinExistence type="predicted"/>
<name>A0A443IZ19_9BACI</name>
<dbReference type="RefSeq" id="WP_120070869.1">
    <property type="nucleotide sequence ID" value="NZ_CP126113.1"/>
</dbReference>
<dbReference type="OrthoDB" id="1683959at2"/>